<dbReference type="Gene3D" id="1.10.10.10">
    <property type="entry name" value="Winged helix-like DNA-binding domain superfamily/Winged helix DNA-binding domain"/>
    <property type="match status" value="1"/>
</dbReference>
<proteinExistence type="predicted"/>
<dbReference type="AlphaFoldDB" id="A0AAW0H848"/>
<protein>
    <submittedName>
        <fullName evidence="1">Uncharacterized protein</fullName>
    </submittedName>
</protein>
<dbReference type="InterPro" id="IPR036388">
    <property type="entry name" value="WH-like_DNA-bd_sf"/>
</dbReference>
<reference evidence="1 2" key="1">
    <citation type="journal article" date="2023" name="bioRxiv">
        <title>Conserved and derived expression patterns and positive selection on dental genes reveal complex evolutionary context of ever-growing rodent molars.</title>
        <authorList>
            <person name="Calamari Z.T."/>
            <person name="Song A."/>
            <person name="Cohen E."/>
            <person name="Akter M."/>
            <person name="Roy R.D."/>
            <person name="Hallikas O."/>
            <person name="Christensen M.M."/>
            <person name="Li P."/>
            <person name="Marangoni P."/>
            <person name="Jernvall J."/>
            <person name="Klein O.D."/>
        </authorList>
    </citation>
    <scope>NUCLEOTIDE SEQUENCE [LARGE SCALE GENOMIC DNA]</scope>
    <source>
        <strain evidence="1">V071</strain>
    </source>
</reference>
<sequence>NHGIKLALVYRISHIELILLSRPDFLKIHAIISTSSEQLRPPGPPKVGAPGDCALNLRETKPPDAQTEPGPPERAKALALAQAPAVASALAPGLSRKKKRAVVKSRVQGEQEGVMVVKKDVHLRKYPKLADKNVPNLHIVKDITIDNLPIRVSNISKITFTYLCRSCLPSCTIAVLKLTGLSPKFQKVSNLQDSQERKERETPTEEMLCTLLLTRNLRLALVQQLNSSLEVALVLD</sequence>
<name>A0AAW0H848_MYOGA</name>
<evidence type="ECO:0000313" key="2">
    <source>
        <dbReference type="Proteomes" id="UP001488838"/>
    </source>
</evidence>
<organism evidence="1 2">
    <name type="scientific">Myodes glareolus</name>
    <name type="common">Bank vole</name>
    <name type="synonym">Clethrionomys glareolus</name>
    <dbReference type="NCBI Taxonomy" id="447135"/>
    <lineage>
        <taxon>Eukaryota</taxon>
        <taxon>Metazoa</taxon>
        <taxon>Chordata</taxon>
        <taxon>Craniata</taxon>
        <taxon>Vertebrata</taxon>
        <taxon>Euteleostomi</taxon>
        <taxon>Mammalia</taxon>
        <taxon>Eutheria</taxon>
        <taxon>Euarchontoglires</taxon>
        <taxon>Glires</taxon>
        <taxon>Rodentia</taxon>
        <taxon>Myomorpha</taxon>
        <taxon>Muroidea</taxon>
        <taxon>Cricetidae</taxon>
        <taxon>Arvicolinae</taxon>
        <taxon>Myodes</taxon>
    </lineage>
</organism>
<dbReference type="EMBL" id="JBBHLL010000863">
    <property type="protein sequence ID" value="KAK7797292.1"/>
    <property type="molecule type" value="Genomic_DNA"/>
</dbReference>
<comment type="caution">
    <text evidence="1">The sequence shown here is derived from an EMBL/GenBank/DDBJ whole genome shotgun (WGS) entry which is preliminary data.</text>
</comment>
<keyword evidence="2" id="KW-1185">Reference proteome</keyword>
<evidence type="ECO:0000313" key="1">
    <source>
        <dbReference type="EMBL" id="KAK7797292.1"/>
    </source>
</evidence>
<accession>A0AAW0H848</accession>
<dbReference type="Proteomes" id="UP001488838">
    <property type="component" value="Unassembled WGS sequence"/>
</dbReference>
<feature type="non-terminal residue" evidence="1">
    <location>
        <position position="1"/>
    </location>
</feature>
<feature type="non-terminal residue" evidence="1">
    <location>
        <position position="236"/>
    </location>
</feature>
<gene>
    <name evidence="1" type="ORF">U0070_003619</name>
</gene>